<evidence type="ECO:0000313" key="2">
    <source>
        <dbReference type="EMBL" id="VDM25514.1"/>
    </source>
</evidence>
<sequence>MVLLLNLCLAFLFINLVNNAGKLGPPTAQVTELSPEEKRAAASAAAEAVQKALRAANAASRSATSSVSRPKS</sequence>
<protein>
    <submittedName>
        <fullName evidence="2 4">Uncharacterized protein</fullName>
    </submittedName>
</protein>
<reference evidence="2 3" key="2">
    <citation type="submission" date="2018-11" db="EMBL/GenBank/DDBJ databases">
        <authorList>
            <consortium name="Pathogen Informatics"/>
        </authorList>
    </citation>
    <scope>NUCLEOTIDE SEQUENCE [LARGE SCALE GENOMIC DNA]</scope>
</reference>
<dbReference type="AlphaFoldDB" id="A0A0R3WVE2"/>
<organism evidence="4">
    <name type="scientific">Hydatigena taeniaeformis</name>
    <name type="common">Feline tapeworm</name>
    <name type="synonym">Taenia taeniaeformis</name>
    <dbReference type="NCBI Taxonomy" id="6205"/>
    <lineage>
        <taxon>Eukaryota</taxon>
        <taxon>Metazoa</taxon>
        <taxon>Spiralia</taxon>
        <taxon>Lophotrochozoa</taxon>
        <taxon>Platyhelminthes</taxon>
        <taxon>Cestoda</taxon>
        <taxon>Eucestoda</taxon>
        <taxon>Cyclophyllidea</taxon>
        <taxon>Taeniidae</taxon>
        <taxon>Hydatigera</taxon>
    </lineage>
</organism>
<feature type="signal peptide" evidence="1">
    <location>
        <begin position="1"/>
        <end position="19"/>
    </location>
</feature>
<proteinExistence type="predicted"/>
<accession>A0A0R3WVE2</accession>
<evidence type="ECO:0000313" key="4">
    <source>
        <dbReference type="WBParaSite" id="TTAC_0000473201-mRNA-1"/>
    </source>
</evidence>
<dbReference type="EMBL" id="UYWX01005162">
    <property type="protein sequence ID" value="VDM25514.1"/>
    <property type="molecule type" value="Genomic_DNA"/>
</dbReference>
<name>A0A0R3WVE2_HYDTA</name>
<reference evidence="4" key="1">
    <citation type="submission" date="2017-02" db="UniProtKB">
        <authorList>
            <consortium name="WormBaseParasite"/>
        </authorList>
    </citation>
    <scope>IDENTIFICATION</scope>
</reference>
<evidence type="ECO:0000256" key="1">
    <source>
        <dbReference type="SAM" id="SignalP"/>
    </source>
</evidence>
<feature type="chain" id="PRO_5043133046" evidence="1">
    <location>
        <begin position="20"/>
        <end position="72"/>
    </location>
</feature>
<gene>
    <name evidence="2" type="ORF">TTAC_LOCUS4717</name>
</gene>
<dbReference type="STRING" id="6205.A0A0R3WVE2"/>
<evidence type="ECO:0000313" key="3">
    <source>
        <dbReference type="Proteomes" id="UP000274429"/>
    </source>
</evidence>
<dbReference type="Proteomes" id="UP000274429">
    <property type="component" value="Unassembled WGS sequence"/>
</dbReference>
<keyword evidence="3" id="KW-1185">Reference proteome</keyword>
<dbReference type="WBParaSite" id="TTAC_0000473201-mRNA-1">
    <property type="protein sequence ID" value="TTAC_0000473201-mRNA-1"/>
    <property type="gene ID" value="TTAC_0000473201"/>
</dbReference>
<keyword evidence="1" id="KW-0732">Signal</keyword>